<evidence type="ECO:0000313" key="2">
    <source>
        <dbReference type="Proteomes" id="UP001159405"/>
    </source>
</evidence>
<proteinExistence type="predicted"/>
<gene>
    <name evidence="1" type="ORF">PLOB_00036774</name>
</gene>
<protein>
    <recommendedName>
        <fullName evidence="3">Reverse transcriptase</fullName>
    </recommendedName>
</protein>
<keyword evidence="2" id="KW-1185">Reference proteome</keyword>
<comment type="caution">
    <text evidence="1">The sequence shown here is derived from an EMBL/GenBank/DDBJ whole genome shotgun (WGS) entry which is preliminary data.</text>
</comment>
<name>A0ABN8P8J6_9CNID</name>
<feature type="non-terminal residue" evidence="1">
    <location>
        <position position="1"/>
    </location>
</feature>
<dbReference type="Proteomes" id="UP001159405">
    <property type="component" value="Unassembled WGS sequence"/>
</dbReference>
<evidence type="ECO:0000313" key="1">
    <source>
        <dbReference type="EMBL" id="CAH3132915.1"/>
    </source>
</evidence>
<reference evidence="1 2" key="1">
    <citation type="submission" date="2022-05" db="EMBL/GenBank/DDBJ databases">
        <authorList>
            <consortium name="Genoscope - CEA"/>
            <person name="William W."/>
        </authorList>
    </citation>
    <scope>NUCLEOTIDE SEQUENCE [LARGE SCALE GENOMIC DNA]</scope>
</reference>
<accession>A0ABN8P8J6</accession>
<organism evidence="1 2">
    <name type="scientific">Porites lobata</name>
    <dbReference type="NCBI Taxonomy" id="104759"/>
    <lineage>
        <taxon>Eukaryota</taxon>
        <taxon>Metazoa</taxon>
        <taxon>Cnidaria</taxon>
        <taxon>Anthozoa</taxon>
        <taxon>Hexacorallia</taxon>
        <taxon>Scleractinia</taxon>
        <taxon>Fungiina</taxon>
        <taxon>Poritidae</taxon>
        <taxon>Porites</taxon>
    </lineage>
</organism>
<evidence type="ECO:0008006" key="3">
    <source>
        <dbReference type="Google" id="ProtNLM"/>
    </source>
</evidence>
<dbReference type="EMBL" id="CALNXK010000052">
    <property type="protein sequence ID" value="CAH3132915.1"/>
    <property type="molecule type" value="Genomic_DNA"/>
</dbReference>
<sequence length="643" mass="71898">RVAEQDVINASGAMQVCAGQKSGREAAIHAMCNIFEADETDAALLVDASNAFNSLNRAAALNNIRVQCPLIATYVTNTYRVPARLFVVNCSELKPAEGTTLTPPPVYLTLNKLSYIILSTQGDPLALLHNRSTAKHCWFADDATRAGPLEEVKQWWDELREAGPPLGYYPNSKKCWLVVKPEKEGRAKEMLAGTGINITTEGRKHLGAALGSRSYLEQYVGGKVEDWVGEVTRLGEFARSQPQASYAAFTFGLRHRWTYFMRTLPDIENLLQPLERAISDVLIPSLIGRNCSEAERDLGALPVRIGGRGLINPSDSADAEYSASIRVSALLVSKREAQSHNTPEEAEVKRLVFATRKEKDNGLREELEEVKAMLPDKTQRAVNLACEKGASNWLTVIPLKDMDFDLNKWGFRDAVRLRYDWPIPDNPSVCVCGSMFTVDHAMICQRGGLVIQCYNEIPDLPAELLDMVCYDVQVEPALQPITGEELATGTNQAPDARLDVHCRSFWERQRAAFFDIRVCHPSADSYRDLSPKQIYRIHENEKKRKYKSRVSEIEQGTFTPLVFTTTGGMADECLRYHSRLAELLSAQKQESYATTVSWVRAKVSYAILRSALLYLRGSRTPRRRNLGVKDRDLEIEKGQAGLP</sequence>